<protein>
    <recommendedName>
        <fullName evidence="3">Secreted protein</fullName>
    </recommendedName>
</protein>
<name>A0ABV5M9J6_9ACTN</name>
<dbReference type="EMBL" id="JBHMCA010000042">
    <property type="protein sequence ID" value="MFB9445546.1"/>
    <property type="molecule type" value="Genomic_DNA"/>
</dbReference>
<accession>A0ABV5M9J6</accession>
<gene>
    <name evidence="1" type="ORF">ACFFTR_20915</name>
</gene>
<keyword evidence="2" id="KW-1185">Reference proteome</keyword>
<organism evidence="1 2">
    <name type="scientific">Dactylosporangium vinaceum</name>
    <dbReference type="NCBI Taxonomy" id="53362"/>
    <lineage>
        <taxon>Bacteria</taxon>
        <taxon>Bacillati</taxon>
        <taxon>Actinomycetota</taxon>
        <taxon>Actinomycetes</taxon>
        <taxon>Micromonosporales</taxon>
        <taxon>Micromonosporaceae</taxon>
        <taxon>Dactylosporangium</taxon>
    </lineage>
</organism>
<dbReference type="Proteomes" id="UP001589608">
    <property type="component" value="Unassembled WGS sequence"/>
</dbReference>
<evidence type="ECO:0000313" key="1">
    <source>
        <dbReference type="EMBL" id="MFB9445546.1"/>
    </source>
</evidence>
<reference evidence="1 2" key="1">
    <citation type="submission" date="2024-09" db="EMBL/GenBank/DDBJ databases">
        <authorList>
            <person name="Sun Q."/>
            <person name="Mori K."/>
        </authorList>
    </citation>
    <scope>NUCLEOTIDE SEQUENCE [LARGE SCALE GENOMIC DNA]</scope>
    <source>
        <strain evidence="1 2">JCM 3307</strain>
    </source>
</reference>
<proteinExistence type="predicted"/>
<dbReference type="RefSeq" id="WP_223103894.1">
    <property type="nucleotide sequence ID" value="NZ_CP061913.1"/>
</dbReference>
<evidence type="ECO:0008006" key="3">
    <source>
        <dbReference type="Google" id="ProtNLM"/>
    </source>
</evidence>
<evidence type="ECO:0000313" key="2">
    <source>
        <dbReference type="Proteomes" id="UP001589608"/>
    </source>
</evidence>
<comment type="caution">
    <text evidence="1">The sequence shown here is derived from an EMBL/GenBank/DDBJ whole genome shotgun (WGS) entry which is preliminary data.</text>
</comment>
<sequence>MSFQRLLGLLTAVALIAAYAIGAGRDSSGRPPSAATVARLAGCAIIETKPSHNGARETVTCKDGRLDVAAYTFDDNGTRDAWVDEERGVFIVAGFNGHGGALVAGDRWVVETTDAEAAERLHMMAGGWAV</sequence>